<dbReference type="EMBL" id="JBJKBG010000009">
    <property type="protein sequence ID" value="KAL3721547.1"/>
    <property type="molecule type" value="Genomic_DNA"/>
</dbReference>
<sequence>MREMMRQQARNQATTFTTAVAAIAQVAANAVPFVEPITAPPEVPPGNVAIGRPMHKLVEQFLKLNPPKFTEVGNPKATALWIQGLEKTFALLICIETEKVVLVTYQLEGIVSTWWRTTQGTVFLEGVVPKWNTFVEVFNNKYFFETAREMKMAEFQHLRQGSIIVDQYEANFTKLSQYAPELVENPMNRVRRFRDGLRPKLRSPLILLNLRNYNNLYERI</sequence>
<evidence type="ECO:0000259" key="1">
    <source>
        <dbReference type="Pfam" id="PF03732"/>
    </source>
</evidence>
<reference evidence="2 3" key="1">
    <citation type="submission" date="2024-11" db="EMBL/GenBank/DDBJ databases">
        <title>Chromosome-level genome assembly of Eucalyptus globulus Labill. provides insights into its genome evolution.</title>
        <authorList>
            <person name="Li X."/>
        </authorList>
    </citation>
    <scope>NUCLEOTIDE SEQUENCE [LARGE SCALE GENOMIC DNA]</scope>
    <source>
        <strain evidence="2">CL2024</strain>
        <tissue evidence="2">Fresh tender leaves</tissue>
    </source>
</reference>
<dbReference type="Proteomes" id="UP001634007">
    <property type="component" value="Unassembled WGS sequence"/>
</dbReference>
<proteinExistence type="predicted"/>
<feature type="domain" description="Retrotransposon gag" evidence="1">
    <location>
        <begin position="102"/>
        <end position="199"/>
    </location>
</feature>
<protein>
    <recommendedName>
        <fullName evidence="1">Retrotransposon gag domain-containing protein</fullName>
    </recommendedName>
</protein>
<keyword evidence="3" id="KW-1185">Reference proteome</keyword>
<comment type="caution">
    <text evidence="2">The sequence shown here is derived from an EMBL/GenBank/DDBJ whole genome shotgun (WGS) entry which is preliminary data.</text>
</comment>
<accession>A0ABD3J1N0</accession>
<evidence type="ECO:0000313" key="3">
    <source>
        <dbReference type="Proteomes" id="UP001634007"/>
    </source>
</evidence>
<gene>
    <name evidence="2" type="ORF">ACJRO7_033961</name>
</gene>
<name>A0ABD3J1N0_EUCGL</name>
<organism evidence="2 3">
    <name type="scientific">Eucalyptus globulus</name>
    <name type="common">Tasmanian blue gum</name>
    <dbReference type="NCBI Taxonomy" id="34317"/>
    <lineage>
        <taxon>Eukaryota</taxon>
        <taxon>Viridiplantae</taxon>
        <taxon>Streptophyta</taxon>
        <taxon>Embryophyta</taxon>
        <taxon>Tracheophyta</taxon>
        <taxon>Spermatophyta</taxon>
        <taxon>Magnoliopsida</taxon>
        <taxon>eudicotyledons</taxon>
        <taxon>Gunneridae</taxon>
        <taxon>Pentapetalae</taxon>
        <taxon>rosids</taxon>
        <taxon>malvids</taxon>
        <taxon>Myrtales</taxon>
        <taxon>Myrtaceae</taxon>
        <taxon>Myrtoideae</taxon>
        <taxon>Eucalypteae</taxon>
        <taxon>Eucalyptus</taxon>
    </lineage>
</organism>
<dbReference type="Pfam" id="PF03732">
    <property type="entry name" value="Retrotrans_gag"/>
    <property type="match status" value="1"/>
</dbReference>
<dbReference type="InterPro" id="IPR005162">
    <property type="entry name" value="Retrotrans_gag_dom"/>
</dbReference>
<evidence type="ECO:0000313" key="2">
    <source>
        <dbReference type="EMBL" id="KAL3721547.1"/>
    </source>
</evidence>
<dbReference type="AlphaFoldDB" id="A0ABD3J1N0"/>